<evidence type="ECO:0000256" key="10">
    <source>
        <dbReference type="SAM" id="Phobius"/>
    </source>
</evidence>
<evidence type="ECO:0000256" key="9">
    <source>
        <dbReference type="ARBA" id="ARBA00023136"/>
    </source>
</evidence>
<feature type="transmembrane region" description="Helical" evidence="10">
    <location>
        <begin position="47"/>
        <end position="72"/>
    </location>
</feature>
<gene>
    <name evidence="11" type="ORF">M569_16813</name>
</gene>
<evidence type="ECO:0000256" key="4">
    <source>
        <dbReference type="ARBA" id="ARBA00022448"/>
    </source>
</evidence>
<dbReference type="AlphaFoldDB" id="S8BUE8"/>
<dbReference type="GO" id="GO:0012505">
    <property type="term" value="C:endomembrane system"/>
    <property type="evidence" value="ECO:0007669"/>
    <property type="project" value="UniProtKB-SubCell"/>
</dbReference>
<dbReference type="InterPro" id="IPR004695">
    <property type="entry name" value="SLAC1/Mae1/Ssu1/TehA"/>
</dbReference>
<dbReference type="PANTHER" id="PTHR31269">
    <property type="entry name" value="S-TYPE ANION CHANNEL SLAH3"/>
    <property type="match status" value="1"/>
</dbReference>
<comment type="subcellular location">
    <subcellularLocation>
        <location evidence="2">Cell membrane</location>
    </subcellularLocation>
    <subcellularLocation>
        <location evidence="1">Endomembrane system</location>
        <topology evidence="1">Multi-pass membrane protein</topology>
    </subcellularLocation>
</comment>
<evidence type="ECO:0000256" key="5">
    <source>
        <dbReference type="ARBA" id="ARBA00022475"/>
    </source>
</evidence>
<sequence>SQAVRVNFFCGFKFSLAWWAYAFPMTGAAIAAMRYADAVNTLEAKALALTLCVVATLTMSVLLVTTIVHVFVLRDLFPNDNAIAISERKPKKMMMMRWHPGKSAGSEQYLKFTDSPGKRD</sequence>
<evidence type="ECO:0000256" key="2">
    <source>
        <dbReference type="ARBA" id="ARBA00004236"/>
    </source>
</evidence>
<feature type="non-terminal residue" evidence="11">
    <location>
        <position position="1"/>
    </location>
</feature>
<keyword evidence="9 10" id="KW-0472">Membrane</keyword>
<dbReference type="Proteomes" id="UP000015453">
    <property type="component" value="Unassembled WGS sequence"/>
</dbReference>
<keyword evidence="12" id="KW-1185">Reference proteome</keyword>
<keyword evidence="8" id="KW-0406">Ion transport</keyword>
<organism evidence="11 12">
    <name type="scientific">Genlisea aurea</name>
    <dbReference type="NCBI Taxonomy" id="192259"/>
    <lineage>
        <taxon>Eukaryota</taxon>
        <taxon>Viridiplantae</taxon>
        <taxon>Streptophyta</taxon>
        <taxon>Embryophyta</taxon>
        <taxon>Tracheophyta</taxon>
        <taxon>Spermatophyta</taxon>
        <taxon>Magnoliopsida</taxon>
        <taxon>eudicotyledons</taxon>
        <taxon>Gunneridae</taxon>
        <taxon>Pentapetalae</taxon>
        <taxon>asterids</taxon>
        <taxon>lamiids</taxon>
        <taxon>Lamiales</taxon>
        <taxon>Lentibulariaceae</taxon>
        <taxon>Genlisea</taxon>
    </lineage>
</organism>
<evidence type="ECO:0000313" key="12">
    <source>
        <dbReference type="Proteomes" id="UP000015453"/>
    </source>
</evidence>
<reference evidence="11 12" key="1">
    <citation type="journal article" date="2013" name="BMC Genomics">
        <title>The miniature genome of a carnivorous plant Genlisea aurea contains a low number of genes and short non-coding sequences.</title>
        <authorList>
            <person name="Leushkin E.V."/>
            <person name="Sutormin R.A."/>
            <person name="Nabieva E.R."/>
            <person name="Penin A.A."/>
            <person name="Kondrashov A.S."/>
            <person name="Logacheva M.D."/>
        </authorList>
    </citation>
    <scope>NUCLEOTIDE SEQUENCE [LARGE SCALE GENOMIC DNA]</scope>
</reference>
<dbReference type="GO" id="GO:0006873">
    <property type="term" value="P:intracellular monoatomic ion homeostasis"/>
    <property type="evidence" value="ECO:0007669"/>
    <property type="project" value="InterPro"/>
</dbReference>
<dbReference type="GO" id="GO:0005886">
    <property type="term" value="C:plasma membrane"/>
    <property type="evidence" value="ECO:0007669"/>
    <property type="project" value="UniProtKB-SubCell"/>
</dbReference>
<evidence type="ECO:0000313" key="11">
    <source>
        <dbReference type="EMBL" id="EPS58004.1"/>
    </source>
</evidence>
<feature type="transmembrane region" description="Helical" evidence="10">
    <location>
        <begin position="16"/>
        <end position="35"/>
    </location>
</feature>
<feature type="non-terminal residue" evidence="11">
    <location>
        <position position="120"/>
    </location>
</feature>
<keyword evidence="7 10" id="KW-1133">Transmembrane helix</keyword>
<name>S8BUE8_9LAMI</name>
<evidence type="ECO:0000256" key="3">
    <source>
        <dbReference type="ARBA" id="ARBA00007808"/>
    </source>
</evidence>
<proteinExistence type="inferred from homology"/>
<evidence type="ECO:0000256" key="7">
    <source>
        <dbReference type="ARBA" id="ARBA00022989"/>
    </source>
</evidence>
<dbReference type="InterPro" id="IPR038665">
    <property type="entry name" value="Voltage-dep_anion_channel_sf"/>
</dbReference>
<dbReference type="InterPro" id="IPR030183">
    <property type="entry name" value="SLAC/SLAH"/>
</dbReference>
<keyword evidence="6 10" id="KW-0812">Transmembrane</keyword>
<dbReference type="Pfam" id="PF03595">
    <property type="entry name" value="SLAC1"/>
    <property type="match status" value="1"/>
</dbReference>
<keyword evidence="4" id="KW-0813">Transport</keyword>
<protein>
    <submittedName>
        <fullName evidence="11">Uncharacterized protein</fullName>
    </submittedName>
</protein>
<evidence type="ECO:0000256" key="1">
    <source>
        <dbReference type="ARBA" id="ARBA00004127"/>
    </source>
</evidence>
<dbReference type="GO" id="GO:0008308">
    <property type="term" value="F:voltage-gated monoatomic anion channel activity"/>
    <property type="evidence" value="ECO:0007669"/>
    <property type="project" value="InterPro"/>
</dbReference>
<accession>S8BUE8</accession>
<keyword evidence="5" id="KW-1003">Cell membrane</keyword>
<comment type="caution">
    <text evidence="11">The sequence shown here is derived from an EMBL/GenBank/DDBJ whole genome shotgun (WGS) entry which is preliminary data.</text>
</comment>
<dbReference type="Gene3D" id="1.50.10.150">
    <property type="entry name" value="Voltage-dependent anion channel"/>
    <property type="match status" value="1"/>
</dbReference>
<dbReference type="EMBL" id="AUSU01009633">
    <property type="protein sequence ID" value="EPS58004.1"/>
    <property type="molecule type" value="Genomic_DNA"/>
</dbReference>
<evidence type="ECO:0000256" key="8">
    <source>
        <dbReference type="ARBA" id="ARBA00023065"/>
    </source>
</evidence>
<dbReference type="OrthoDB" id="1912323at2759"/>
<dbReference type="PANTHER" id="PTHR31269:SF2">
    <property type="entry name" value="S-TYPE ANION CHANNEL SLAH3"/>
    <property type="match status" value="1"/>
</dbReference>
<evidence type="ECO:0000256" key="6">
    <source>
        <dbReference type="ARBA" id="ARBA00022692"/>
    </source>
</evidence>
<comment type="similarity">
    <text evidence="3">Belongs to the SLAC1 S-type anion channel family.</text>
</comment>